<evidence type="ECO:0000313" key="1">
    <source>
        <dbReference type="EMBL" id="SBQ36392.1"/>
    </source>
</evidence>
<reference evidence="1" key="1">
    <citation type="submission" date="2016-05" db="EMBL/GenBank/DDBJ databases">
        <authorList>
            <person name="Lavstsen T."/>
            <person name="Jespersen J.S."/>
        </authorList>
    </citation>
    <scope>NUCLEOTIDE SEQUENCE</scope>
    <source>
        <tissue evidence="1">Brain</tissue>
    </source>
</reference>
<name>A0A1A8DQU8_NOTKA</name>
<reference evidence="1" key="2">
    <citation type="submission" date="2016-06" db="EMBL/GenBank/DDBJ databases">
        <title>The genome of a short-lived fish provides insights into sex chromosome evolution and the genetic control of aging.</title>
        <authorList>
            <person name="Reichwald K."/>
            <person name="Felder M."/>
            <person name="Petzold A."/>
            <person name="Koch P."/>
            <person name="Groth M."/>
            <person name="Platzer M."/>
        </authorList>
    </citation>
    <scope>NUCLEOTIDE SEQUENCE</scope>
    <source>
        <tissue evidence="1">Brain</tissue>
    </source>
</reference>
<proteinExistence type="predicted"/>
<sequence>TKKGRKAPESRAFCKARALQLDRALQDVCSCVRGEETGVEERRGEAIPVHNLMTKGKKASSYYQHDLHQLVLAAFHRGLSLLLRSCYNTNREIQNDNLENSTPVWIWFHFNSPQLPSLLDEGCALEMTILSF</sequence>
<dbReference type="AlphaFoldDB" id="A0A1A8DQU8"/>
<organism evidence="1">
    <name type="scientific">Nothobranchius kadleci</name>
    <name type="common">African annual killifish</name>
    <dbReference type="NCBI Taxonomy" id="1051664"/>
    <lineage>
        <taxon>Eukaryota</taxon>
        <taxon>Metazoa</taxon>
        <taxon>Chordata</taxon>
        <taxon>Craniata</taxon>
        <taxon>Vertebrata</taxon>
        <taxon>Euteleostomi</taxon>
        <taxon>Actinopterygii</taxon>
        <taxon>Neopterygii</taxon>
        <taxon>Teleostei</taxon>
        <taxon>Neoteleostei</taxon>
        <taxon>Acanthomorphata</taxon>
        <taxon>Ovalentaria</taxon>
        <taxon>Atherinomorphae</taxon>
        <taxon>Cyprinodontiformes</taxon>
        <taxon>Nothobranchiidae</taxon>
        <taxon>Nothobranchius</taxon>
    </lineage>
</organism>
<feature type="non-terminal residue" evidence="1">
    <location>
        <position position="132"/>
    </location>
</feature>
<protein>
    <submittedName>
        <fullName evidence="1">Uncharacterized protein</fullName>
    </submittedName>
</protein>
<dbReference type="EMBL" id="HAEA01007912">
    <property type="protein sequence ID" value="SBQ36392.1"/>
    <property type="molecule type" value="Transcribed_RNA"/>
</dbReference>
<gene>
    <name evidence="1" type="primary">Nfu_g_1_002800</name>
</gene>
<accession>A0A1A8DQU8</accession>
<feature type="non-terminal residue" evidence="1">
    <location>
        <position position="1"/>
    </location>
</feature>